<organism evidence="7 8">
    <name type="scientific">Clostridium perfringens</name>
    <dbReference type="NCBI Taxonomy" id="1502"/>
    <lineage>
        <taxon>Bacteria</taxon>
        <taxon>Bacillati</taxon>
        <taxon>Bacillota</taxon>
        <taxon>Clostridia</taxon>
        <taxon>Eubacteriales</taxon>
        <taxon>Clostridiaceae</taxon>
        <taxon>Clostridium</taxon>
    </lineage>
</organism>
<evidence type="ECO:0000256" key="1">
    <source>
        <dbReference type="ARBA" id="ARBA00004651"/>
    </source>
</evidence>
<feature type="domain" description="ABC transmembrane type-1" evidence="6">
    <location>
        <begin position="1"/>
        <end position="137"/>
    </location>
</feature>
<dbReference type="PANTHER" id="PTHR43394">
    <property type="entry name" value="ATP-DEPENDENT PERMEASE MDL1, MITOCHONDRIAL"/>
    <property type="match status" value="1"/>
</dbReference>
<keyword evidence="7" id="KW-0067">ATP-binding</keyword>
<dbReference type="GO" id="GO:0005524">
    <property type="term" value="F:ATP binding"/>
    <property type="evidence" value="ECO:0007669"/>
    <property type="project" value="UniProtKB-KW"/>
</dbReference>
<dbReference type="InterPro" id="IPR039421">
    <property type="entry name" value="Type_1_exporter"/>
</dbReference>
<evidence type="ECO:0000313" key="7">
    <source>
        <dbReference type="EMBL" id="MDZ5010704.1"/>
    </source>
</evidence>
<gene>
    <name evidence="7" type="ORF">GNF77_17750</name>
</gene>
<dbReference type="SUPFAM" id="SSF90123">
    <property type="entry name" value="ABC transporter transmembrane region"/>
    <property type="match status" value="1"/>
</dbReference>
<feature type="transmembrane region" description="Helical" evidence="5">
    <location>
        <begin position="85"/>
        <end position="104"/>
    </location>
</feature>
<dbReference type="AlphaFoldDB" id="A0AAW9IV52"/>
<protein>
    <submittedName>
        <fullName evidence="7">ABC transporter ATP-binding protein</fullName>
    </submittedName>
</protein>
<keyword evidence="7" id="KW-0547">Nucleotide-binding</keyword>
<evidence type="ECO:0000256" key="3">
    <source>
        <dbReference type="ARBA" id="ARBA00022989"/>
    </source>
</evidence>
<evidence type="ECO:0000256" key="5">
    <source>
        <dbReference type="SAM" id="Phobius"/>
    </source>
</evidence>
<evidence type="ECO:0000259" key="6">
    <source>
        <dbReference type="PROSITE" id="PS50929"/>
    </source>
</evidence>
<reference evidence="7" key="1">
    <citation type="submission" date="2019-11" db="EMBL/GenBank/DDBJ databases">
        <title>Characterization of Clostridium perfringens isolates from swine manure treated agricultural soils.</title>
        <authorList>
            <person name="Wushke S.T."/>
        </authorList>
    </citation>
    <scope>NUCLEOTIDE SEQUENCE</scope>
    <source>
        <strain evidence="7">V2</strain>
    </source>
</reference>
<keyword evidence="3 5" id="KW-1133">Transmembrane helix</keyword>
<dbReference type="GO" id="GO:0005886">
    <property type="term" value="C:plasma membrane"/>
    <property type="evidence" value="ECO:0007669"/>
    <property type="project" value="UniProtKB-SubCell"/>
</dbReference>
<feature type="non-terminal residue" evidence="7">
    <location>
        <position position="137"/>
    </location>
</feature>
<sequence length="137" mass="15328">ISLYANRVSYLIVRDMRRDTFESLNKQPLAYYDHHPHGDIISRFTNDLDNVSDALAVSITNVFSGVVTVITALICMLYLNVKITIAILVVTPICFLIASIISKFSQKSFLRQQQSVGELSSFVAEIVGNQKIVKAFD</sequence>
<comment type="subcellular location">
    <subcellularLocation>
        <location evidence="1">Cell membrane</location>
        <topology evidence="1">Multi-pass membrane protein</topology>
    </subcellularLocation>
</comment>
<dbReference type="EMBL" id="WNVM01000677">
    <property type="protein sequence ID" value="MDZ5010704.1"/>
    <property type="molecule type" value="Genomic_DNA"/>
</dbReference>
<dbReference type="PROSITE" id="PS50929">
    <property type="entry name" value="ABC_TM1F"/>
    <property type="match status" value="1"/>
</dbReference>
<dbReference type="Pfam" id="PF00664">
    <property type="entry name" value="ABC_membrane"/>
    <property type="match status" value="1"/>
</dbReference>
<feature type="transmembrane region" description="Helical" evidence="5">
    <location>
        <begin position="54"/>
        <end position="79"/>
    </location>
</feature>
<dbReference type="Gene3D" id="1.20.1560.10">
    <property type="entry name" value="ABC transporter type 1, transmembrane domain"/>
    <property type="match status" value="1"/>
</dbReference>
<keyword evidence="4 5" id="KW-0472">Membrane</keyword>
<dbReference type="GO" id="GO:0015421">
    <property type="term" value="F:ABC-type oligopeptide transporter activity"/>
    <property type="evidence" value="ECO:0007669"/>
    <property type="project" value="TreeGrafter"/>
</dbReference>
<dbReference type="PANTHER" id="PTHR43394:SF1">
    <property type="entry name" value="ATP-BINDING CASSETTE SUB-FAMILY B MEMBER 10, MITOCHONDRIAL"/>
    <property type="match status" value="1"/>
</dbReference>
<name>A0AAW9IV52_CLOPF</name>
<evidence type="ECO:0000256" key="4">
    <source>
        <dbReference type="ARBA" id="ARBA00023136"/>
    </source>
</evidence>
<accession>A0AAW9IV52</accession>
<proteinExistence type="predicted"/>
<evidence type="ECO:0000313" key="8">
    <source>
        <dbReference type="Proteomes" id="UP001292368"/>
    </source>
</evidence>
<dbReference type="InterPro" id="IPR011527">
    <property type="entry name" value="ABC1_TM_dom"/>
</dbReference>
<dbReference type="Proteomes" id="UP001292368">
    <property type="component" value="Unassembled WGS sequence"/>
</dbReference>
<comment type="caution">
    <text evidence="7">The sequence shown here is derived from an EMBL/GenBank/DDBJ whole genome shotgun (WGS) entry which is preliminary data.</text>
</comment>
<dbReference type="InterPro" id="IPR036640">
    <property type="entry name" value="ABC1_TM_sf"/>
</dbReference>
<feature type="non-terminal residue" evidence="7">
    <location>
        <position position="1"/>
    </location>
</feature>
<evidence type="ECO:0000256" key="2">
    <source>
        <dbReference type="ARBA" id="ARBA00022692"/>
    </source>
</evidence>
<keyword evidence="2 5" id="KW-0812">Transmembrane</keyword>